<dbReference type="Proteomes" id="UP000029221">
    <property type="component" value="Unassembled WGS sequence"/>
</dbReference>
<dbReference type="PROSITE" id="PS51707">
    <property type="entry name" value="CYTH"/>
    <property type="match status" value="1"/>
</dbReference>
<feature type="domain" description="CYTH" evidence="1">
    <location>
        <begin position="3"/>
        <end position="95"/>
    </location>
</feature>
<dbReference type="SUPFAM" id="SSF55154">
    <property type="entry name" value="CYTH-like phosphatases"/>
    <property type="match status" value="1"/>
</dbReference>
<gene>
    <name evidence="2" type="ORF">JCM19294_2943</name>
</gene>
<dbReference type="AlphaFoldDB" id="A0A090QKW2"/>
<organism evidence="2 3">
    <name type="scientific">Nonlabens tegetincola</name>
    <dbReference type="NCBI Taxonomy" id="323273"/>
    <lineage>
        <taxon>Bacteria</taxon>
        <taxon>Pseudomonadati</taxon>
        <taxon>Bacteroidota</taxon>
        <taxon>Flavobacteriia</taxon>
        <taxon>Flavobacteriales</taxon>
        <taxon>Flavobacteriaceae</taxon>
        <taxon>Nonlabens</taxon>
    </lineage>
</organism>
<dbReference type="Gene3D" id="2.40.320.10">
    <property type="entry name" value="Hypothetical Protein Pfu-838710-001"/>
    <property type="match status" value="1"/>
</dbReference>
<dbReference type="InterPro" id="IPR023577">
    <property type="entry name" value="CYTH_domain"/>
</dbReference>
<dbReference type="InterPro" id="IPR033469">
    <property type="entry name" value="CYTH-like_dom_sf"/>
</dbReference>
<reference evidence="2" key="1">
    <citation type="journal article" date="2014" name="Genome Announc.">
        <title>Draft Genome Sequences of Marine Flavobacterium Nonlabens Strains NR17, NR24, NR27, NR32, NR33, and Ara13.</title>
        <authorList>
            <person name="Nakanishi M."/>
            <person name="Meirelles P."/>
            <person name="Suzuki R."/>
            <person name="Takatani N."/>
            <person name="Mino S."/>
            <person name="Suda W."/>
            <person name="Oshima K."/>
            <person name="Hattori M."/>
            <person name="Ohkuma M."/>
            <person name="Hosokawa M."/>
            <person name="Miyashita K."/>
            <person name="Thompson F.L."/>
            <person name="Niwa A."/>
            <person name="Sawabe T."/>
            <person name="Sawabe T."/>
        </authorList>
    </citation>
    <scope>NUCLEOTIDE SEQUENCE [LARGE SCALE GENOMIC DNA]</scope>
    <source>
        <strain evidence="2">JCM 19294</strain>
    </source>
</reference>
<sequence>MINEEIERKFLVSNTEFLKEYQGVQLIQGYLTTDPCRTVRVRIQGHSGYLTIKGPSTDDGLKRLEWEKEISISEAEALLELCLPTLFIKLDIRYR</sequence>
<protein>
    <recommendedName>
        <fullName evidence="1">CYTH domain-containing protein</fullName>
    </recommendedName>
</protein>
<dbReference type="STRING" id="319236.BST91_10165"/>
<evidence type="ECO:0000259" key="1">
    <source>
        <dbReference type="PROSITE" id="PS51707"/>
    </source>
</evidence>
<keyword evidence="3" id="KW-1185">Reference proteome</keyword>
<dbReference type="EMBL" id="BBML01000001">
    <property type="protein sequence ID" value="GAK96161.1"/>
    <property type="molecule type" value="Genomic_DNA"/>
</dbReference>
<dbReference type="eggNOG" id="COG2954">
    <property type="taxonomic scope" value="Bacteria"/>
</dbReference>
<name>A0A090QKW2_9FLAO</name>
<proteinExistence type="predicted"/>
<accession>A0A090QKW2</accession>
<evidence type="ECO:0000313" key="2">
    <source>
        <dbReference type="EMBL" id="GAK96161.1"/>
    </source>
</evidence>
<dbReference type="Pfam" id="PF01928">
    <property type="entry name" value="CYTH"/>
    <property type="match status" value="1"/>
</dbReference>
<comment type="caution">
    <text evidence="2">The sequence shown here is derived from an EMBL/GenBank/DDBJ whole genome shotgun (WGS) entry which is preliminary data.</text>
</comment>
<dbReference type="PANTHER" id="PTHR40114:SF1">
    <property type="entry name" value="SLR0698 PROTEIN"/>
    <property type="match status" value="1"/>
</dbReference>
<evidence type="ECO:0000313" key="3">
    <source>
        <dbReference type="Proteomes" id="UP000029221"/>
    </source>
</evidence>
<dbReference type="PANTHER" id="PTHR40114">
    <property type="entry name" value="SLR0698 PROTEIN"/>
    <property type="match status" value="1"/>
</dbReference>
<dbReference type="InterPro" id="IPR012042">
    <property type="entry name" value="NeuTTM/CthTTM-like"/>
</dbReference>